<evidence type="ECO:0000313" key="1">
    <source>
        <dbReference type="EMBL" id="KAI0050455.1"/>
    </source>
</evidence>
<dbReference type="Proteomes" id="UP000814033">
    <property type="component" value="Unassembled WGS sequence"/>
</dbReference>
<reference evidence="1" key="1">
    <citation type="submission" date="2021-02" db="EMBL/GenBank/DDBJ databases">
        <authorList>
            <consortium name="DOE Joint Genome Institute"/>
            <person name="Ahrendt S."/>
            <person name="Looney B.P."/>
            <person name="Miyauchi S."/>
            <person name="Morin E."/>
            <person name="Drula E."/>
            <person name="Courty P.E."/>
            <person name="Chicoki N."/>
            <person name="Fauchery L."/>
            <person name="Kohler A."/>
            <person name="Kuo A."/>
            <person name="Labutti K."/>
            <person name="Pangilinan J."/>
            <person name="Lipzen A."/>
            <person name="Riley R."/>
            <person name="Andreopoulos W."/>
            <person name="He G."/>
            <person name="Johnson J."/>
            <person name="Barry K.W."/>
            <person name="Grigoriev I.V."/>
            <person name="Nagy L."/>
            <person name="Hibbett D."/>
            <person name="Henrissat B."/>
            <person name="Matheny P.B."/>
            <person name="Labbe J."/>
            <person name="Martin F."/>
        </authorList>
    </citation>
    <scope>NUCLEOTIDE SEQUENCE</scope>
    <source>
        <strain evidence="1">FP105234-sp</strain>
    </source>
</reference>
<proteinExistence type="predicted"/>
<sequence>MPTSVLACGGGGVWQRSIRSDAFHLLCATASDPTSVRAIGDGLPRGPAGAEQLTVIDDREAPQLQITVVISMLSMTPGPSRPIEQIEQICIPFLAPTPGPGHGARGKVPCILPFRWTFAGLKI</sequence>
<comment type="caution">
    <text evidence="1">The sequence shown here is derived from an EMBL/GenBank/DDBJ whole genome shotgun (WGS) entry which is preliminary data.</text>
</comment>
<name>A0ACB8S365_9AGAM</name>
<keyword evidence="2" id="KW-1185">Reference proteome</keyword>
<gene>
    <name evidence="1" type="ORF">FA95DRAFT_593835</name>
</gene>
<accession>A0ACB8S365</accession>
<protein>
    <submittedName>
        <fullName evidence="1">Uncharacterized protein</fullName>
    </submittedName>
</protein>
<dbReference type="EMBL" id="MU275861">
    <property type="protein sequence ID" value="KAI0050455.1"/>
    <property type="molecule type" value="Genomic_DNA"/>
</dbReference>
<organism evidence="1 2">
    <name type="scientific">Auriscalpium vulgare</name>
    <dbReference type="NCBI Taxonomy" id="40419"/>
    <lineage>
        <taxon>Eukaryota</taxon>
        <taxon>Fungi</taxon>
        <taxon>Dikarya</taxon>
        <taxon>Basidiomycota</taxon>
        <taxon>Agaricomycotina</taxon>
        <taxon>Agaricomycetes</taxon>
        <taxon>Russulales</taxon>
        <taxon>Auriscalpiaceae</taxon>
        <taxon>Auriscalpium</taxon>
    </lineage>
</organism>
<evidence type="ECO:0000313" key="2">
    <source>
        <dbReference type="Proteomes" id="UP000814033"/>
    </source>
</evidence>
<reference evidence="1" key="2">
    <citation type="journal article" date="2022" name="New Phytol.">
        <title>Evolutionary transition to the ectomycorrhizal habit in the genomes of a hyperdiverse lineage of mushroom-forming fungi.</title>
        <authorList>
            <person name="Looney B."/>
            <person name="Miyauchi S."/>
            <person name="Morin E."/>
            <person name="Drula E."/>
            <person name="Courty P.E."/>
            <person name="Kohler A."/>
            <person name="Kuo A."/>
            <person name="LaButti K."/>
            <person name="Pangilinan J."/>
            <person name="Lipzen A."/>
            <person name="Riley R."/>
            <person name="Andreopoulos W."/>
            <person name="He G."/>
            <person name="Johnson J."/>
            <person name="Nolan M."/>
            <person name="Tritt A."/>
            <person name="Barry K.W."/>
            <person name="Grigoriev I.V."/>
            <person name="Nagy L.G."/>
            <person name="Hibbett D."/>
            <person name="Henrissat B."/>
            <person name="Matheny P.B."/>
            <person name="Labbe J."/>
            <person name="Martin F.M."/>
        </authorList>
    </citation>
    <scope>NUCLEOTIDE SEQUENCE</scope>
    <source>
        <strain evidence="1">FP105234-sp</strain>
    </source>
</reference>